<dbReference type="Pfam" id="PF05117">
    <property type="entry name" value="DUF695"/>
    <property type="match status" value="1"/>
</dbReference>
<reference evidence="4" key="1">
    <citation type="journal article" date="2009" name="PLoS Genet.">
        <title>Organised genome dynamics in the Escherichia coli species results in highly diverse adaptive paths.</title>
        <authorList>
            <person name="Touchon M."/>
            <person name="Hoede C."/>
            <person name="Tenaillon O."/>
            <person name="Barbe V."/>
            <person name="Baeriswyl S."/>
            <person name="Bidet P."/>
            <person name="Bingen E."/>
            <person name="Bonacorsi S."/>
            <person name="Bouchier C."/>
            <person name="Bouvet O."/>
            <person name="Calteau A."/>
            <person name="Chiapello H."/>
            <person name="Clermont O."/>
            <person name="Cruveiller S."/>
            <person name="Danchin A."/>
            <person name="Diard M."/>
            <person name="Dossat C."/>
            <person name="Karoui M.E."/>
            <person name="Frapy E."/>
            <person name="Garry L."/>
            <person name="Ghigo J.M."/>
            <person name="Gilles A.M."/>
            <person name="Johnson J."/>
            <person name="Le Bouguenec C."/>
            <person name="Lescat M."/>
            <person name="Mangenot S."/>
            <person name="Martinez-Jehanne V."/>
            <person name="Matic I."/>
            <person name="Nassif X."/>
            <person name="Oztas S."/>
            <person name="Petit M.A."/>
            <person name="Pichon C."/>
            <person name="Rouy Z."/>
            <person name="Ruf C.S."/>
            <person name="Schneider D."/>
            <person name="Tourret J."/>
            <person name="Vacherie B."/>
            <person name="Vallenet D."/>
            <person name="Medigue C."/>
            <person name="Rocha E.P.C."/>
            <person name="Denamur E."/>
        </authorList>
    </citation>
    <scope>NUCLEOTIDE SEQUENCE [LARGE SCALE GENOMIC DNA]</scope>
    <source>
        <strain evidence="4">IAI39 / ExPEC</strain>
    </source>
</reference>
<protein>
    <recommendedName>
        <fullName evidence="5">DUF695 domain-containing protein</fullName>
    </recommendedName>
</protein>
<dbReference type="InterPro" id="IPR036701">
    <property type="entry name" value="RraB-like_sf"/>
</dbReference>
<organism evidence="3 4">
    <name type="scientific">Escherichia coli O7:K1 (strain IAI39 / ExPEC)</name>
    <dbReference type="NCBI Taxonomy" id="585057"/>
    <lineage>
        <taxon>Bacteria</taxon>
        <taxon>Pseudomonadati</taxon>
        <taxon>Pseudomonadota</taxon>
        <taxon>Gammaproteobacteria</taxon>
        <taxon>Enterobacterales</taxon>
        <taxon>Enterobacteriaceae</taxon>
        <taxon>Escherichia</taxon>
    </lineage>
</organism>
<evidence type="ECO:0000259" key="1">
    <source>
        <dbReference type="Pfam" id="PF05117"/>
    </source>
</evidence>
<feature type="domain" description="DUF695" evidence="1">
    <location>
        <begin position="18"/>
        <end position="150"/>
    </location>
</feature>
<name>A0A0H3MUZ0_ECO7I</name>
<dbReference type="PATRIC" id="fig|585057.6.peg.3855"/>
<evidence type="ECO:0000259" key="2">
    <source>
        <dbReference type="Pfam" id="PF06877"/>
    </source>
</evidence>
<dbReference type="SUPFAM" id="SSF89946">
    <property type="entry name" value="Hypothetical protein VC0424"/>
    <property type="match status" value="1"/>
</dbReference>
<dbReference type="EMBL" id="CU928164">
    <property type="protein sequence ID" value="CAR19835.1"/>
    <property type="molecule type" value="Genomic_DNA"/>
</dbReference>
<feature type="domain" description="Regulator of ribonuclease activity B" evidence="2">
    <location>
        <begin position="158"/>
        <end position="258"/>
    </location>
</feature>
<dbReference type="Gene3D" id="3.30.70.970">
    <property type="entry name" value="RraB-like"/>
    <property type="match status" value="1"/>
</dbReference>
<evidence type="ECO:0008006" key="5">
    <source>
        <dbReference type="Google" id="ProtNLM"/>
    </source>
</evidence>
<sequence>MGFFNTLFNKKESLTLSNKWEFFITTVEDNVTGIRVDIGAIEDEKFDRLIHTWFLRVRYTHCYENGFPQPDETQRLNRIEDWLEAQGKTLPIWLVGVVTQQGSRDFVFQSEKDLDWEKTLDKLLAGGPELACSFNESKNDHGNYYRQFLYPTKYDWNWIHDSRVCRGLLEHGDDLTLPRTIDYYATLPTETAAHAFVEDVTKLPYGITLVSIRMNDQQPEYMASLINTDAPEQWHMTDITCQLTDLAEKHGGSFDGWGAPIATA</sequence>
<dbReference type="STRING" id="585057.ECIAI39_3719"/>
<proteinExistence type="predicted"/>
<evidence type="ECO:0000313" key="4">
    <source>
        <dbReference type="Proteomes" id="UP000000749"/>
    </source>
</evidence>
<dbReference type="HOGENOM" id="CLU_076591_0_0_6"/>
<dbReference type="InterPro" id="IPR009671">
    <property type="entry name" value="RraB_dom"/>
</dbReference>
<gene>
    <name evidence="3" type="ordered locus">ECIAI39_3719</name>
</gene>
<dbReference type="InterPro" id="IPR016097">
    <property type="entry name" value="DUF695"/>
</dbReference>
<evidence type="ECO:0000313" key="3">
    <source>
        <dbReference type="EMBL" id="CAR19835.1"/>
    </source>
</evidence>
<dbReference type="RefSeq" id="WP_000505558.1">
    <property type="nucleotide sequence ID" value="NC_011750.1"/>
</dbReference>
<accession>A0A0H3MUZ0</accession>
<dbReference type="AlphaFoldDB" id="A0A0H3MUZ0"/>
<dbReference type="Proteomes" id="UP000000749">
    <property type="component" value="Chromosome"/>
</dbReference>
<dbReference type="KEGG" id="ect:ECIAI39_3719"/>
<dbReference type="Pfam" id="PF06877">
    <property type="entry name" value="RraB"/>
    <property type="match status" value="1"/>
</dbReference>